<dbReference type="SUPFAM" id="SSF55174">
    <property type="entry name" value="Alpha-L RNA-binding motif"/>
    <property type="match status" value="1"/>
</dbReference>
<dbReference type="PANTHER" id="PTHR32319:SF0">
    <property type="entry name" value="BACTERIAL HEMOLYSIN-LIKE PROTEIN"/>
    <property type="match status" value="1"/>
</dbReference>
<keyword evidence="1 3" id="KW-0694">RNA-binding</keyword>
<evidence type="ECO:0000256" key="1">
    <source>
        <dbReference type="ARBA" id="ARBA00022884"/>
    </source>
</evidence>
<proteinExistence type="inferred from homology"/>
<dbReference type="PIRSF" id="PIRSF005578">
    <property type="entry name" value="TlyA"/>
    <property type="match status" value="1"/>
</dbReference>
<dbReference type="Proteomes" id="UP000321534">
    <property type="component" value="Unassembled WGS sequence"/>
</dbReference>
<dbReference type="InterPro" id="IPR036986">
    <property type="entry name" value="S4_RNA-bd_sf"/>
</dbReference>
<evidence type="ECO:0000313" key="5">
    <source>
        <dbReference type="EMBL" id="GEO31479.1"/>
    </source>
</evidence>
<keyword evidence="6" id="KW-1185">Reference proteome</keyword>
<dbReference type="SMART" id="SM00363">
    <property type="entry name" value="S4"/>
    <property type="match status" value="1"/>
</dbReference>
<dbReference type="SUPFAM" id="SSF53335">
    <property type="entry name" value="S-adenosyl-L-methionine-dependent methyltransferases"/>
    <property type="match status" value="1"/>
</dbReference>
<dbReference type="PROSITE" id="PS50889">
    <property type="entry name" value="S4"/>
    <property type="match status" value="1"/>
</dbReference>
<dbReference type="GO" id="GO:0008168">
    <property type="term" value="F:methyltransferase activity"/>
    <property type="evidence" value="ECO:0007669"/>
    <property type="project" value="UniProtKB-KW"/>
</dbReference>
<dbReference type="InterPro" id="IPR029063">
    <property type="entry name" value="SAM-dependent_MTases_sf"/>
</dbReference>
<comment type="similarity">
    <text evidence="2">Belongs to the TlyA family.</text>
</comment>
<dbReference type="Pfam" id="PF01479">
    <property type="entry name" value="S4"/>
    <property type="match status" value="1"/>
</dbReference>
<comment type="caution">
    <text evidence="5">The sequence shown here is derived from an EMBL/GenBank/DDBJ whole genome shotgun (WGS) entry which is preliminary data.</text>
</comment>
<dbReference type="GO" id="GO:0032259">
    <property type="term" value="P:methylation"/>
    <property type="evidence" value="ECO:0007669"/>
    <property type="project" value="UniProtKB-KW"/>
</dbReference>
<gene>
    <name evidence="5" type="primary">tlyA</name>
    <name evidence="5" type="ORF">TAE01_32890</name>
</gene>
<dbReference type="GO" id="GO:0003723">
    <property type="term" value="F:RNA binding"/>
    <property type="evidence" value="ECO:0007669"/>
    <property type="project" value="UniProtKB-KW"/>
</dbReference>
<dbReference type="PANTHER" id="PTHR32319">
    <property type="entry name" value="BACTERIAL HEMOLYSIN-LIKE PROTEIN"/>
    <property type="match status" value="1"/>
</dbReference>
<keyword evidence="5" id="KW-0489">Methyltransferase</keyword>
<evidence type="ECO:0000313" key="6">
    <source>
        <dbReference type="Proteomes" id="UP000321534"/>
    </source>
</evidence>
<dbReference type="InterPro" id="IPR004538">
    <property type="entry name" value="Hemolysin_A/TlyA"/>
</dbReference>
<dbReference type="InterPro" id="IPR002942">
    <property type="entry name" value="S4_RNA-bd"/>
</dbReference>
<evidence type="ECO:0000256" key="2">
    <source>
        <dbReference type="ARBA" id="ARBA00029460"/>
    </source>
</evidence>
<dbReference type="CDD" id="cd02440">
    <property type="entry name" value="AdoMet_MTases"/>
    <property type="match status" value="1"/>
</dbReference>
<dbReference type="EMBL" id="BJYX01000020">
    <property type="protein sequence ID" value="GEO31479.1"/>
    <property type="molecule type" value="Genomic_DNA"/>
</dbReference>
<protein>
    <submittedName>
        <fullName evidence="5">16S/23S rRNA (Cytidine-2'-O)-methyltransferase TlyA</fullName>
    </submittedName>
</protein>
<dbReference type="Gene3D" id="3.40.50.150">
    <property type="entry name" value="Vaccinia Virus protein VP39"/>
    <property type="match status" value="1"/>
</dbReference>
<dbReference type="InterPro" id="IPR002877">
    <property type="entry name" value="RNA_MeTrfase_FtsJ_dom"/>
</dbReference>
<accession>A0A512D4V1</accession>
<feature type="domain" description="RNA-binding S4" evidence="4">
    <location>
        <begin position="3"/>
        <end position="65"/>
    </location>
</feature>
<evidence type="ECO:0000259" key="4">
    <source>
        <dbReference type="SMART" id="SM00363"/>
    </source>
</evidence>
<dbReference type="InterPro" id="IPR047048">
    <property type="entry name" value="TlyA"/>
</dbReference>
<reference evidence="5 6" key="1">
    <citation type="submission" date="2019-07" db="EMBL/GenBank/DDBJ databases">
        <title>Whole genome shotgun sequence of Terrabacter aerolatus NBRC 106305.</title>
        <authorList>
            <person name="Hosoyama A."/>
            <person name="Uohara A."/>
            <person name="Ohji S."/>
            <person name="Ichikawa N."/>
        </authorList>
    </citation>
    <scope>NUCLEOTIDE SEQUENCE [LARGE SCALE GENOMIC DNA]</scope>
    <source>
        <strain evidence="5 6">NBRC 106305</strain>
    </source>
</reference>
<dbReference type="Pfam" id="PF01728">
    <property type="entry name" value="FtsJ"/>
    <property type="match status" value="1"/>
</dbReference>
<dbReference type="OrthoDB" id="9784736at2"/>
<dbReference type="AlphaFoldDB" id="A0A512D4V1"/>
<evidence type="ECO:0000256" key="3">
    <source>
        <dbReference type="PROSITE-ProRule" id="PRU00182"/>
    </source>
</evidence>
<dbReference type="Gene3D" id="3.10.290.10">
    <property type="entry name" value="RNA-binding S4 domain"/>
    <property type="match status" value="1"/>
</dbReference>
<dbReference type="CDD" id="cd00165">
    <property type="entry name" value="S4"/>
    <property type="match status" value="1"/>
</dbReference>
<dbReference type="RefSeq" id="WP_147067867.1">
    <property type="nucleotide sequence ID" value="NZ_BAAARO010000015.1"/>
</dbReference>
<organism evidence="5 6">
    <name type="scientific">Terrabacter aerolatus</name>
    <dbReference type="NCBI Taxonomy" id="422442"/>
    <lineage>
        <taxon>Bacteria</taxon>
        <taxon>Bacillati</taxon>
        <taxon>Actinomycetota</taxon>
        <taxon>Actinomycetes</taxon>
        <taxon>Micrococcales</taxon>
        <taxon>Intrasporangiaceae</taxon>
        <taxon>Terrabacter</taxon>
    </lineage>
</organism>
<keyword evidence="5" id="KW-0808">Transferase</keyword>
<sequence>MTRRLDVELVARGLARSRTQAHELVTAGVVLVDGRPARKPALAVGDASVIELTREPDRWVGRAALKLLHALDTWPVRIDGRRCLDVGASTGGFTQVLLERGAAHVTALDVGHDQLVQSIAGDPRVRDLPGTNIRDVDAAGLGGSFDVVVSDLSFISLAIALPAMRPLVTDDGDLVVLVKPQFEVGRERLGRTGVVTSPHERRRVLREVAGVVQDQHLHLHGATASPIAGGDGNREFLFWLAPRPVPGAPVTAVDDMLEALDLEGAP</sequence>
<name>A0A512D4V1_9MICO</name>